<gene>
    <name evidence="6" type="primary">alkA</name>
    <name evidence="6" type="ORF">LAL4801_04664</name>
</gene>
<dbReference type="Gene3D" id="1.10.340.30">
    <property type="entry name" value="Hypothetical protein, domain 2"/>
    <property type="match status" value="1"/>
</dbReference>
<dbReference type="GO" id="GO:0006285">
    <property type="term" value="P:base-excision repair, AP site formation"/>
    <property type="evidence" value="ECO:0007669"/>
    <property type="project" value="TreeGrafter"/>
</dbReference>
<protein>
    <recommendedName>
        <fullName evidence="2">DNA-3-methyladenine glycosylase II</fullName>
        <ecNumber evidence="2">3.2.2.21</ecNumber>
    </recommendedName>
</protein>
<evidence type="ECO:0000256" key="2">
    <source>
        <dbReference type="ARBA" id="ARBA00012000"/>
    </source>
</evidence>
<keyword evidence="4" id="KW-0234">DNA repair</keyword>
<keyword evidence="6" id="KW-0378">Hydrolase</keyword>
<dbReference type="SMART" id="SM00478">
    <property type="entry name" value="ENDO3c"/>
    <property type="match status" value="1"/>
</dbReference>
<dbReference type="EC" id="3.2.2.21" evidence="2"/>
<dbReference type="STRING" id="187304.B0E33_13570"/>
<dbReference type="GO" id="GO:0043916">
    <property type="term" value="F:DNA-7-methylguanine glycosylase activity"/>
    <property type="evidence" value="ECO:0007669"/>
    <property type="project" value="TreeGrafter"/>
</dbReference>
<dbReference type="Gene3D" id="1.10.1670.40">
    <property type="match status" value="1"/>
</dbReference>
<dbReference type="PANTHER" id="PTHR43003">
    <property type="entry name" value="DNA-3-METHYLADENINE GLYCOSYLASE"/>
    <property type="match status" value="1"/>
</dbReference>
<evidence type="ECO:0000256" key="3">
    <source>
        <dbReference type="ARBA" id="ARBA00022763"/>
    </source>
</evidence>
<name>A0A0M6YAB4_9HYPH</name>
<dbReference type="Proteomes" id="UP000048926">
    <property type="component" value="Unassembled WGS sequence"/>
</dbReference>
<dbReference type="Pfam" id="PF00730">
    <property type="entry name" value="HhH-GPD"/>
    <property type="match status" value="1"/>
</dbReference>
<dbReference type="AlphaFoldDB" id="A0A0M6YAB4"/>
<feature type="domain" description="HhH-GPD" evidence="5">
    <location>
        <begin position="51"/>
        <end position="201"/>
    </location>
</feature>
<keyword evidence="6" id="KW-0326">Glycosidase</keyword>
<dbReference type="SUPFAM" id="SSF48150">
    <property type="entry name" value="DNA-glycosylase"/>
    <property type="match status" value="1"/>
</dbReference>
<evidence type="ECO:0000313" key="6">
    <source>
        <dbReference type="EMBL" id="CTQ46207.1"/>
    </source>
</evidence>
<dbReference type="GO" id="GO:0006307">
    <property type="term" value="P:DNA alkylation repair"/>
    <property type="evidence" value="ECO:0007669"/>
    <property type="project" value="TreeGrafter"/>
</dbReference>
<evidence type="ECO:0000256" key="4">
    <source>
        <dbReference type="ARBA" id="ARBA00023204"/>
    </source>
</evidence>
<dbReference type="OrthoDB" id="9785929at2"/>
<evidence type="ECO:0000256" key="1">
    <source>
        <dbReference type="ARBA" id="ARBA00000086"/>
    </source>
</evidence>
<dbReference type="RefSeq" id="WP_055659951.1">
    <property type="nucleotide sequence ID" value="NZ_CXST01000003.1"/>
</dbReference>
<dbReference type="InterPro" id="IPR051912">
    <property type="entry name" value="Alkylbase_DNA_Glycosylase/TA"/>
</dbReference>
<sequence>MTPIATEEDIEAGLKALIRLDPRLQEIAGTAGPIPLRRREADFEGLAQIVTGQQVSVASAAAIFARLQMLIAPLTAENLATFTDEELAGAGLSRPKIRTLRALTEACGNGLDLAHLAQAPADEAHRALCEIKGIGRWTADIFLLFCAGHPDVFPSGDLALQVAVQESLGLAERPAPKELDVIAEAWAPHRAVAARLFWAWYKVKKQGREALPV</sequence>
<comment type="catalytic activity">
    <reaction evidence="1">
        <text>Hydrolysis of alkylated DNA, releasing 3-methyladenine, 3-methylguanine, 7-methylguanine and 7-methyladenine.</text>
        <dbReference type="EC" id="3.2.2.21"/>
    </reaction>
</comment>
<dbReference type="PANTHER" id="PTHR43003:SF13">
    <property type="entry name" value="DNA-3-METHYLADENINE GLYCOSYLASE 2"/>
    <property type="match status" value="1"/>
</dbReference>
<dbReference type="InterPro" id="IPR011257">
    <property type="entry name" value="DNA_glycosylase"/>
</dbReference>
<keyword evidence="3" id="KW-0227">DNA damage</keyword>
<reference evidence="7" key="1">
    <citation type="submission" date="2015-07" db="EMBL/GenBank/DDBJ databases">
        <authorList>
            <person name="Rodrigo-Torres Lidia"/>
            <person name="Arahal R.David."/>
        </authorList>
    </citation>
    <scope>NUCLEOTIDE SEQUENCE [LARGE SCALE GENOMIC DNA]</scope>
    <source>
        <strain evidence="7">CECT 4801</strain>
    </source>
</reference>
<organism evidence="6 7">
    <name type="scientific">Roseibium aggregatum</name>
    <dbReference type="NCBI Taxonomy" id="187304"/>
    <lineage>
        <taxon>Bacteria</taxon>
        <taxon>Pseudomonadati</taxon>
        <taxon>Pseudomonadota</taxon>
        <taxon>Alphaproteobacteria</taxon>
        <taxon>Hyphomicrobiales</taxon>
        <taxon>Stappiaceae</taxon>
        <taxon>Roseibium</taxon>
    </lineage>
</organism>
<dbReference type="CDD" id="cd00056">
    <property type="entry name" value="ENDO3c"/>
    <property type="match status" value="1"/>
</dbReference>
<keyword evidence="7" id="KW-1185">Reference proteome</keyword>
<proteinExistence type="predicted"/>
<dbReference type="InterPro" id="IPR003265">
    <property type="entry name" value="HhH-GPD_domain"/>
</dbReference>
<evidence type="ECO:0000313" key="7">
    <source>
        <dbReference type="Proteomes" id="UP000048926"/>
    </source>
</evidence>
<evidence type="ECO:0000259" key="5">
    <source>
        <dbReference type="SMART" id="SM00478"/>
    </source>
</evidence>
<dbReference type="GO" id="GO:0008725">
    <property type="term" value="F:DNA-3-methyladenine glycosylase activity"/>
    <property type="evidence" value="ECO:0007669"/>
    <property type="project" value="TreeGrafter"/>
</dbReference>
<dbReference type="EMBL" id="CXST01000003">
    <property type="protein sequence ID" value="CTQ46207.1"/>
    <property type="molecule type" value="Genomic_DNA"/>
</dbReference>
<dbReference type="GO" id="GO:0005737">
    <property type="term" value="C:cytoplasm"/>
    <property type="evidence" value="ECO:0007669"/>
    <property type="project" value="TreeGrafter"/>
</dbReference>
<accession>A0A0M6YAB4</accession>
<dbReference type="GO" id="GO:0032993">
    <property type="term" value="C:protein-DNA complex"/>
    <property type="evidence" value="ECO:0007669"/>
    <property type="project" value="TreeGrafter"/>
</dbReference>
<dbReference type="GO" id="GO:0032131">
    <property type="term" value="F:alkylated DNA binding"/>
    <property type="evidence" value="ECO:0007669"/>
    <property type="project" value="TreeGrafter"/>
</dbReference>